<dbReference type="Pfam" id="PF20256">
    <property type="entry name" value="MoCoBD_2"/>
    <property type="match status" value="1"/>
</dbReference>
<feature type="domain" description="Aldehyde oxidase/xanthine dehydrogenase second molybdopterin binding" evidence="2">
    <location>
        <begin position="1"/>
        <end position="247"/>
    </location>
</feature>
<dbReference type="SUPFAM" id="SSF56003">
    <property type="entry name" value="Molybdenum cofactor-binding domain"/>
    <property type="match status" value="1"/>
</dbReference>
<protein>
    <submittedName>
        <fullName evidence="3">Nicotinate dehydrogenase medium molybdopterin subunit</fullName>
        <ecNumber evidence="3">1.17.1.5</ecNumber>
    </submittedName>
</protein>
<keyword evidence="1" id="KW-0500">Molybdenum</keyword>
<dbReference type="AlphaFoldDB" id="A0A645EUG8"/>
<evidence type="ECO:0000256" key="1">
    <source>
        <dbReference type="ARBA" id="ARBA00022505"/>
    </source>
</evidence>
<reference evidence="3" key="1">
    <citation type="submission" date="2019-08" db="EMBL/GenBank/DDBJ databases">
        <authorList>
            <person name="Kucharzyk K."/>
            <person name="Murdoch R.W."/>
            <person name="Higgins S."/>
            <person name="Loffler F."/>
        </authorList>
    </citation>
    <scope>NUCLEOTIDE SEQUENCE</scope>
</reference>
<dbReference type="InterPro" id="IPR037165">
    <property type="entry name" value="AldOxase/xan_DH_Mopterin-bd_sf"/>
</dbReference>
<name>A0A645EUG8_9ZZZZ</name>
<dbReference type="PANTHER" id="PTHR11908">
    <property type="entry name" value="XANTHINE DEHYDROGENASE"/>
    <property type="match status" value="1"/>
</dbReference>
<keyword evidence="3" id="KW-0560">Oxidoreductase</keyword>
<proteinExistence type="predicted"/>
<sequence length="317" mass="34442">MACGAHGNGYFGAFPDFTNVEMSILGDGSVLVKIGIHDQGCGTVATMQQLAAEALDIDTKHIRVTEADTLITPYDSAGTQASRVTFVCGGAVKEAGEKLKQRLINAFCTLKGFKEDSVETRDGLIYRKDSDKKYTYADIATEFETKYSQTMTEFIKYQSPANPATFAACFAEVKVDKYTGHVEVTDFLAVHDIGQSVNPMLVEGQIQGGAHMGIGMALREEIEVDNNGRVKSTNFSKYHLINAPEMPEVRVLTVEAKEPYGPYGAKSVGEASAVAPPAAVVNAINFALDTNITTYPVTPEKIIKNLYRNKKWSTQNG</sequence>
<dbReference type="EC" id="1.17.1.5" evidence="3"/>
<gene>
    <name evidence="3" type="primary">ndhM_14</name>
    <name evidence="3" type="ORF">SDC9_152087</name>
</gene>
<evidence type="ECO:0000259" key="2">
    <source>
        <dbReference type="Pfam" id="PF20256"/>
    </source>
</evidence>
<dbReference type="GO" id="GO:0005506">
    <property type="term" value="F:iron ion binding"/>
    <property type="evidence" value="ECO:0007669"/>
    <property type="project" value="InterPro"/>
</dbReference>
<dbReference type="EMBL" id="VSSQ01050759">
    <property type="protein sequence ID" value="MPN04839.1"/>
    <property type="molecule type" value="Genomic_DNA"/>
</dbReference>
<dbReference type="GO" id="GO:0050138">
    <property type="term" value="F:nicotinate dehydrogenase activity"/>
    <property type="evidence" value="ECO:0007669"/>
    <property type="project" value="UniProtKB-EC"/>
</dbReference>
<accession>A0A645EUG8</accession>
<comment type="caution">
    <text evidence="3">The sequence shown here is derived from an EMBL/GenBank/DDBJ whole genome shotgun (WGS) entry which is preliminary data.</text>
</comment>
<dbReference type="InterPro" id="IPR016208">
    <property type="entry name" value="Ald_Oxase/xanthine_DH-like"/>
</dbReference>
<evidence type="ECO:0000313" key="3">
    <source>
        <dbReference type="EMBL" id="MPN04839.1"/>
    </source>
</evidence>
<organism evidence="3">
    <name type="scientific">bioreactor metagenome</name>
    <dbReference type="NCBI Taxonomy" id="1076179"/>
    <lineage>
        <taxon>unclassified sequences</taxon>
        <taxon>metagenomes</taxon>
        <taxon>ecological metagenomes</taxon>
    </lineage>
</organism>
<dbReference type="PANTHER" id="PTHR11908:SF132">
    <property type="entry name" value="ALDEHYDE OXIDASE 1-RELATED"/>
    <property type="match status" value="1"/>
</dbReference>
<dbReference type="InterPro" id="IPR046867">
    <property type="entry name" value="AldOxase/xan_DH_MoCoBD2"/>
</dbReference>
<dbReference type="Gene3D" id="3.30.365.10">
    <property type="entry name" value="Aldehyde oxidase/xanthine dehydrogenase, molybdopterin binding domain"/>
    <property type="match status" value="2"/>
</dbReference>